<reference evidence="1 2" key="1">
    <citation type="submission" date="2016-11" db="EMBL/GenBank/DDBJ databases">
        <authorList>
            <person name="Jaros S."/>
            <person name="Januszkiewicz K."/>
            <person name="Wedrychowicz H."/>
        </authorList>
    </citation>
    <scope>NUCLEOTIDE SEQUENCE [LARGE SCALE GENOMIC DNA]</scope>
    <source>
        <strain evidence="1 2">Y1</strain>
    </source>
</reference>
<gene>
    <name evidence="1" type="ORF">SAMN04487860_101123</name>
</gene>
<protein>
    <submittedName>
        <fullName evidence="1">Uncharacterized protein</fullName>
    </submittedName>
</protein>
<dbReference type="Proteomes" id="UP000184394">
    <property type="component" value="Unassembled WGS sequence"/>
</dbReference>
<sequence>MKGHLEFIKDNYQVMLKYGLKVEYICGKMAKIICKCGFLLSNSEAPNDIQLRVYTDKEWDDIINYEEINPWMIPLPKYDVWRCPKCKRIFVFEDNNDVPIMIYNLDKNNT</sequence>
<accession>A0A1M7G7W6</accession>
<dbReference type="EMBL" id="FRCT01000001">
    <property type="protein sequence ID" value="SHM12494.1"/>
    <property type="molecule type" value="Genomic_DNA"/>
</dbReference>
<evidence type="ECO:0000313" key="2">
    <source>
        <dbReference type="Proteomes" id="UP000184394"/>
    </source>
</evidence>
<proteinExistence type="predicted"/>
<name>A0A1M7G7W6_RUMFL</name>
<organism evidence="1 2">
    <name type="scientific">Ruminococcus flavefaciens</name>
    <dbReference type="NCBI Taxonomy" id="1265"/>
    <lineage>
        <taxon>Bacteria</taxon>
        <taxon>Bacillati</taxon>
        <taxon>Bacillota</taxon>
        <taxon>Clostridia</taxon>
        <taxon>Eubacteriales</taxon>
        <taxon>Oscillospiraceae</taxon>
        <taxon>Ruminococcus</taxon>
    </lineage>
</organism>
<dbReference type="AlphaFoldDB" id="A0A1M7G7W6"/>
<evidence type="ECO:0000313" key="1">
    <source>
        <dbReference type="EMBL" id="SHM12494.1"/>
    </source>
</evidence>